<dbReference type="Pfam" id="PF25178">
    <property type="entry name" value="Beta-prop_WDR41"/>
    <property type="match status" value="1"/>
</dbReference>
<dbReference type="PROSITE" id="PS00678">
    <property type="entry name" value="WD_REPEATS_1"/>
    <property type="match status" value="1"/>
</dbReference>
<organism evidence="4 5">
    <name type="scientific">Owenia fusiformis</name>
    <name type="common">Polychaete worm</name>
    <dbReference type="NCBI Taxonomy" id="6347"/>
    <lineage>
        <taxon>Eukaryota</taxon>
        <taxon>Metazoa</taxon>
        <taxon>Spiralia</taxon>
        <taxon>Lophotrochozoa</taxon>
        <taxon>Annelida</taxon>
        <taxon>Polychaeta</taxon>
        <taxon>Sedentaria</taxon>
        <taxon>Canalipalpata</taxon>
        <taxon>Sabellida</taxon>
        <taxon>Oweniida</taxon>
        <taxon>Oweniidae</taxon>
        <taxon>Owenia</taxon>
    </lineage>
</organism>
<dbReference type="InterPro" id="IPR001680">
    <property type="entry name" value="WD40_rpt"/>
</dbReference>
<dbReference type="InterPro" id="IPR036322">
    <property type="entry name" value="WD40_repeat_dom_sf"/>
</dbReference>
<dbReference type="OrthoDB" id="273067at2759"/>
<dbReference type="PROSITE" id="PS50082">
    <property type="entry name" value="WD_REPEATS_2"/>
    <property type="match status" value="3"/>
</dbReference>
<evidence type="ECO:0000256" key="3">
    <source>
        <dbReference type="PROSITE-ProRule" id="PRU00221"/>
    </source>
</evidence>
<keyword evidence="1 3" id="KW-0853">WD repeat</keyword>
<proteinExistence type="predicted"/>
<keyword evidence="2" id="KW-0677">Repeat</keyword>
<reference evidence="4" key="1">
    <citation type="submission" date="2022-03" db="EMBL/GenBank/DDBJ databases">
        <authorList>
            <person name="Martin C."/>
        </authorList>
    </citation>
    <scope>NUCLEOTIDE SEQUENCE</scope>
</reference>
<protein>
    <submittedName>
        <fullName evidence="4">Uncharacterized protein</fullName>
    </submittedName>
</protein>
<comment type="caution">
    <text evidence="4">The sequence shown here is derived from an EMBL/GenBank/DDBJ whole genome shotgun (WGS) entry which is preliminary data.</text>
</comment>
<evidence type="ECO:0000256" key="2">
    <source>
        <dbReference type="ARBA" id="ARBA00022737"/>
    </source>
</evidence>
<accession>A0A8S4PRE3</accession>
<keyword evidence="5" id="KW-1185">Reference proteome</keyword>
<dbReference type="GO" id="GO:0010506">
    <property type="term" value="P:regulation of autophagy"/>
    <property type="evidence" value="ECO:0007669"/>
    <property type="project" value="InterPro"/>
</dbReference>
<dbReference type="InterPro" id="IPR040102">
    <property type="entry name" value="WDR41"/>
</dbReference>
<name>A0A8S4PRE3_OWEFU</name>
<dbReference type="SUPFAM" id="SSF50978">
    <property type="entry name" value="WD40 repeat-like"/>
    <property type="match status" value="1"/>
</dbReference>
<dbReference type="PANTHER" id="PTHR22805">
    <property type="entry name" value="WDR41-RELATED"/>
    <property type="match status" value="1"/>
</dbReference>
<sequence length="445" mass="49715">MIQPDTTQGSNKNKDMKEDTVPPLAGRHIFTGVKILAHHSDIVRHLIWIDHYRLASAGDDCVVVVWDVQMGVKLKVLVQHNLPITCMMIIHPEPDITDSLLLVTGSSDKQLCVWNVDTGRCMQVIKDHHSPVKCLLEIPQPKLFCSGGDQKLCLWNQHGSLLYEHNMDCNEADIHSMLLLNDDWIVAATGDKLMVYGVLRGSDDIPECRIKRLKRLTATEHRDSIHCIIHVSEHTFASGSIDGSIVLWCSKTLAPFRFFMQPFSHNVVGNEGEKHDFPLSIQHMIAFQHVQQRFLLTTLGNGFCIYDVETGKMLAENKQAHNSKILYVCLVKNNSVLATCSEDGRLMLWGCIREQADVLDDNIFNRLLGTSQVDFPKSCDSKRVLKLKHIGECKGHSGAIQMCVNNGNNGLISCGSDGLVMAWSNAAQDAMSLNRLIQGIVFGTR</sequence>
<dbReference type="InterPro" id="IPR019775">
    <property type="entry name" value="WD40_repeat_CS"/>
</dbReference>
<evidence type="ECO:0000313" key="5">
    <source>
        <dbReference type="Proteomes" id="UP000749559"/>
    </source>
</evidence>
<evidence type="ECO:0000313" key="4">
    <source>
        <dbReference type="EMBL" id="CAH1796036.1"/>
    </source>
</evidence>
<feature type="repeat" description="WD" evidence="3">
    <location>
        <begin position="36"/>
        <end position="76"/>
    </location>
</feature>
<dbReference type="PANTHER" id="PTHR22805:SF2">
    <property type="entry name" value="WD REPEAT-CONTAINING PROTEIN 41"/>
    <property type="match status" value="1"/>
</dbReference>
<dbReference type="SMART" id="SM00320">
    <property type="entry name" value="WD40"/>
    <property type="match status" value="7"/>
</dbReference>
<dbReference type="InterPro" id="IPR015943">
    <property type="entry name" value="WD40/YVTN_repeat-like_dom_sf"/>
</dbReference>
<dbReference type="AlphaFoldDB" id="A0A8S4PRE3"/>
<feature type="repeat" description="WD" evidence="3">
    <location>
        <begin position="98"/>
        <end position="124"/>
    </location>
</feature>
<gene>
    <name evidence="4" type="ORF">OFUS_LOCUS20491</name>
</gene>
<dbReference type="Proteomes" id="UP000749559">
    <property type="component" value="Unassembled WGS sequence"/>
</dbReference>
<evidence type="ECO:0000256" key="1">
    <source>
        <dbReference type="ARBA" id="ARBA00022574"/>
    </source>
</evidence>
<dbReference type="EMBL" id="CAIIXF020000010">
    <property type="protein sequence ID" value="CAH1796036.1"/>
    <property type="molecule type" value="Genomic_DNA"/>
</dbReference>
<feature type="repeat" description="WD" evidence="3">
    <location>
        <begin position="318"/>
        <end position="349"/>
    </location>
</feature>
<dbReference type="GO" id="GO:0005765">
    <property type="term" value="C:lysosomal membrane"/>
    <property type="evidence" value="ECO:0007669"/>
    <property type="project" value="TreeGrafter"/>
</dbReference>
<dbReference type="Gene3D" id="2.130.10.10">
    <property type="entry name" value="YVTN repeat-like/Quinoprotein amine dehydrogenase"/>
    <property type="match status" value="2"/>
</dbReference>